<dbReference type="InterPro" id="IPR017517">
    <property type="entry name" value="Maleyloyr_isom"/>
</dbReference>
<evidence type="ECO:0000259" key="2">
    <source>
        <dbReference type="Pfam" id="PF11716"/>
    </source>
</evidence>
<dbReference type="Pfam" id="PF08608">
    <property type="entry name" value="Wyosine_form"/>
    <property type="match status" value="1"/>
</dbReference>
<sequence length="263" mass="28740">MNKLDAVLDDLAAESAQLDGWVAGLTPDQWGTVTTPEGWTVAHQVAHLHWTDVTSTYAISDKEAFDALIVAALENPEGYVDEATDELAQEPPESLLPAWRQGRTNLVEALQSVPEGNRIPWFGPPMSPVSMATARLMETWAHGHDVAEALDISVPRTDRAKHVCHIGVRTFGFTHQVRGEEVPAVEVRVELTAPSGELWTWGPEDAAERVIGDGWDFALLATRRRHRSDVDVTATGPAADHWLDIVQAFAGLPGNDPKPLADR</sequence>
<dbReference type="Proteomes" id="UP000659061">
    <property type="component" value="Unassembled WGS sequence"/>
</dbReference>
<dbReference type="AlphaFoldDB" id="A0A8I0KMN8"/>
<evidence type="ECO:0000313" key="3">
    <source>
        <dbReference type="EMBL" id="MBD1269919.1"/>
    </source>
</evidence>
<comment type="caution">
    <text evidence="3">The sequence shown here is derived from an EMBL/GenBank/DDBJ whole genome shotgun (WGS) entry which is preliminary data.</text>
</comment>
<dbReference type="RefSeq" id="WP_179427052.1">
    <property type="nucleotide sequence ID" value="NZ_BAAAMP010000002.1"/>
</dbReference>
<dbReference type="Gene3D" id="1.20.120.450">
    <property type="entry name" value="dinb family like domain"/>
    <property type="match status" value="1"/>
</dbReference>
<gene>
    <name evidence="4" type="ORF">BJ975_002799</name>
    <name evidence="3" type="ORF">IDH50_06740</name>
</gene>
<dbReference type="NCBIfam" id="TIGR03083">
    <property type="entry name" value="maleylpyruvate isomerase family mycothiol-dependent enzyme"/>
    <property type="match status" value="1"/>
</dbReference>
<evidence type="ECO:0000259" key="1">
    <source>
        <dbReference type="Pfam" id="PF08608"/>
    </source>
</evidence>
<dbReference type="GO" id="GO:0046872">
    <property type="term" value="F:metal ion binding"/>
    <property type="evidence" value="ECO:0007669"/>
    <property type="project" value="InterPro"/>
</dbReference>
<dbReference type="InterPro" id="IPR034660">
    <property type="entry name" value="DinB/YfiT-like"/>
</dbReference>
<dbReference type="EMBL" id="JACBZN010000001">
    <property type="protein sequence ID" value="NYI39424.1"/>
    <property type="molecule type" value="Genomic_DNA"/>
</dbReference>
<evidence type="ECO:0000313" key="5">
    <source>
        <dbReference type="Proteomes" id="UP000587211"/>
    </source>
</evidence>
<reference evidence="3" key="2">
    <citation type="submission" date="2020-09" db="EMBL/GenBank/DDBJ databases">
        <title>Novel species in genus Aeromicrobium.</title>
        <authorList>
            <person name="Zhang G."/>
        </authorList>
    </citation>
    <scope>NUCLEOTIDE SEQUENCE</scope>
    <source>
        <strain evidence="3">SSW1-57</strain>
    </source>
</reference>
<feature type="domain" description="tRNA wybutosine-synthesis" evidence="1">
    <location>
        <begin position="184"/>
        <end position="234"/>
    </location>
</feature>
<keyword evidence="5" id="KW-1185">Reference proteome</keyword>
<accession>A0A8I0KMN8</accession>
<feature type="domain" description="Mycothiol-dependent maleylpyruvate isomerase metal-binding" evidence="2">
    <location>
        <begin position="11"/>
        <end position="147"/>
    </location>
</feature>
<dbReference type="EMBL" id="JACWMT010000001">
    <property type="protein sequence ID" value="MBD1269919.1"/>
    <property type="molecule type" value="Genomic_DNA"/>
</dbReference>
<dbReference type="SUPFAM" id="SSF109854">
    <property type="entry name" value="DinB/YfiT-like putative metalloenzymes"/>
    <property type="match status" value="1"/>
</dbReference>
<dbReference type="Proteomes" id="UP000587211">
    <property type="component" value="Unassembled WGS sequence"/>
</dbReference>
<evidence type="ECO:0000313" key="6">
    <source>
        <dbReference type="Proteomes" id="UP000659061"/>
    </source>
</evidence>
<name>A0A8I0KMN8_9ACTN</name>
<dbReference type="Pfam" id="PF11716">
    <property type="entry name" value="MDMPI_N"/>
    <property type="match status" value="1"/>
</dbReference>
<protein>
    <submittedName>
        <fullName evidence="3">TIGR03084 family protein</fullName>
    </submittedName>
    <submittedName>
        <fullName evidence="4">Uncharacterized protein (TIGR03084 family)</fullName>
    </submittedName>
</protein>
<evidence type="ECO:0000313" key="4">
    <source>
        <dbReference type="EMBL" id="NYI39424.1"/>
    </source>
</evidence>
<proteinExistence type="predicted"/>
<dbReference type="NCBIfam" id="TIGR03084">
    <property type="entry name" value="TIGR03084 family metal-binding protein"/>
    <property type="match status" value="1"/>
</dbReference>
<dbReference type="InterPro" id="IPR024344">
    <property type="entry name" value="MDMPI_metal-binding"/>
</dbReference>
<organism evidence="3 6">
    <name type="scientific">Aeromicrobium tamlense</name>
    <dbReference type="NCBI Taxonomy" id="375541"/>
    <lineage>
        <taxon>Bacteria</taxon>
        <taxon>Bacillati</taxon>
        <taxon>Actinomycetota</taxon>
        <taxon>Actinomycetes</taxon>
        <taxon>Propionibacteriales</taxon>
        <taxon>Nocardioidaceae</taxon>
        <taxon>Aeromicrobium</taxon>
    </lineage>
</organism>
<dbReference type="InterPro" id="IPR017518">
    <property type="entry name" value="CHP03084"/>
</dbReference>
<dbReference type="InterPro" id="IPR013917">
    <property type="entry name" value="tRNA_wybutosine-synth"/>
</dbReference>
<reference evidence="4 5" key="1">
    <citation type="submission" date="2020-07" db="EMBL/GenBank/DDBJ databases">
        <title>Sequencing the genomes of 1000 actinobacteria strains.</title>
        <authorList>
            <person name="Klenk H.-P."/>
        </authorList>
    </citation>
    <scope>NUCLEOTIDE SEQUENCE [LARGE SCALE GENOMIC DNA]</scope>
    <source>
        <strain evidence="4 5">DSM 19087</strain>
    </source>
</reference>